<evidence type="ECO:0000313" key="1">
    <source>
        <dbReference type="EMBL" id="EMS80239.1"/>
    </source>
</evidence>
<dbReference type="RefSeq" id="WP_006965590.1">
    <property type="nucleotide sequence ID" value="NZ_APJX01000003.1"/>
</dbReference>
<reference evidence="1 2" key="1">
    <citation type="journal article" date="2013" name="Genome Announc.">
        <title>Draft Genome Sequence of Desulfotignum phosphitoxidans DSM 13687 Strain FiPS-3.</title>
        <authorList>
            <person name="Poehlein A."/>
            <person name="Daniel R."/>
            <person name="Simeonova D.D."/>
        </authorList>
    </citation>
    <scope>NUCLEOTIDE SEQUENCE [LARGE SCALE GENOMIC DNA]</scope>
    <source>
        <strain evidence="1 2">DSM 13687</strain>
    </source>
</reference>
<proteinExistence type="predicted"/>
<dbReference type="AlphaFoldDB" id="S0G419"/>
<accession>S0G419</accession>
<organism evidence="1 2">
    <name type="scientific">Desulfotignum phosphitoxidans DSM 13687</name>
    <dbReference type="NCBI Taxonomy" id="1286635"/>
    <lineage>
        <taxon>Bacteria</taxon>
        <taxon>Pseudomonadati</taxon>
        <taxon>Thermodesulfobacteriota</taxon>
        <taxon>Desulfobacteria</taxon>
        <taxon>Desulfobacterales</taxon>
        <taxon>Desulfobacteraceae</taxon>
        <taxon>Desulfotignum</taxon>
    </lineage>
</organism>
<keyword evidence="2" id="KW-1185">Reference proteome</keyword>
<dbReference type="Proteomes" id="UP000014216">
    <property type="component" value="Unassembled WGS sequence"/>
</dbReference>
<sequence length="76" mass="8517">MVFRRGSRVEVFQASSDEAWEPYMNDFIGAHGVVTDPDTSINDPDDLIEVSLQGKGTHRLPQDCLRVLDDRQGEPS</sequence>
<protein>
    <submittedName>
        <fullName evidence="1">Uncharacterized protein</fullName>
    </submittedName>
</protein>
<evidence type="ECO:0000313" key="2">
    <source>
        <dbReference type="Proteomes" id="UP000014216"/>
    </source>
</evidence>
<dbReference type="EMBL" id="APJX01000003">
    <property type="protein sequence ID" value="EMS80239.1"/>
    <property type="molecule type" value="Genomic_DNA"/>
</dbReference>
<name>S0G419_9BACT</name>
<gene>
    <name evidence="1" type="ORF">Dpo_3c03840</name>
</gene>
<dbReference type="OrthoDB" id="5421527at2"/>
<comment type="caution">
    <text evidence="1">The sequence shown here is derived from an EMBL/GenBank/DDBJ whole genome shotgun (WGS) entry which is preliminary data.</text>
</comment>